<evidence type="ECO:0000256" key="11">
    <source>
        <dbReference type="ARBA" id="ARBA00047658"/>
    </source>
</evidence>
<protein>
    <recommendedName>
        <fullName evidence="3">protein geranylgeranyltransferase type II</fullName>
        <ecNumber evidence="3">2.5.1.60</ecNumber>
    </recommendedName>
    <alternativeName>
        <fullName evidence="9">Geranylgeranyl transferase type II subunit beta</fullName>
    </alternativeName>
    <alternativeName>
        <fullName evidence="10">Type II protein geranyl-geranyltransferase subunit beta</fullName>
    </alternativeName>
</protein>
<evidence type="ECO:0000256" key="8">
    <source>
        <dbReference type="ARBA" id="ARBA00022833"/>
    </source>
</evidence>
<keyword evidence="7" id="KW-0677">Repeat</keyword>
<evidence type="ECO:0000256" key="6">
    <source>
        <dbReference type="ARBA" id="ARBA00022723"/>
    </source>
</evidence>
<evidence type="ECO:0000313" key="15">
    <source>
        <dbReference type="Proteomes" id="UP000596902"/>
    </source>
</evidence>
<reference evidence="14" key="1">
    <citation type="submission" date="2020-01" db="EMBL/GenBank/DDBJ databases">
        <authorList>
            <person name="Feng Z.H.Z."/>
        </authorList>
    </citation>
    <scope>NUCLEOTIDE SEQUENCE</scope>
    <source>
        <strain evidence="14">CBS107.38</strain>
    </source>
</reference>
<dbReference type="PANTHER" id="PTHR11774">
    <property type="entry name" value="GERANYLGERANYL TRANSFERASE TYPE BETA SUBUNIT"/>
    <property type="match status" value="1"/>
</dbReference>
<dbReference type="InterPro" id="IPR026873">
    <property type="entry name" value="Ptb1"/>
</dbReference>
<reference evidence="14" key="2">
    <citation type="submission" date="2020-08" db="EMBL/GenBank/DDBJ databases">
        <title>Draft Genome Sequence of Cumin Blight Pathogen Alternaria burnsii.</title>
        <authorList>
            <person name="Feng Z."/>
        </authorList>
    </citation>
    <scope>NUCLEOTIDE SEQUENCE</scope>
    <source>
        <strain evidence="14">CBS107.38</strain>
    </source>
</reference>
<feature type="region of interest" description="Disordered" evidence="12">
    <location>
        <begin position="502"/>
        <end position="533"/>
    </location>
</feature>
<dbReference type="RefSeq" id="XP_038784247.1">
    <property type="nucleotide sequence ID" value="XM_038932746.1"/>
</dbReference>
<dbReference type="PANTHER" id="PTHR11774:SF11">
    <property type="entry name" value="GERANYLGERANYL TRANSFERASE TYPE-2 SUBUNIT BETA"/>
    <property type="match status" value="1"/>
</dbReference>
<dbReference type="InterPro" id="IPR008930">
    <property type="entry name" value="Terpenoid_cyclase/PrenylTrfase"/>
</dbReference>
<evidence type="ECO:0000313" key="14">
    <source>
        <dbReference type="EMBL" id="KAF7673933.1"/>
    </source>
</evidence>
<evidence type="ECO:0000256" key="5">
    <source>
        <dbReference type="ARBA" id="ARBA00022679"/>
    </source>
</evidence>
<dbReference type="GO" id="GO:0046872">
    <property type="term" value="F:metal ion binding"/>
    <property type="evidence" value="ECO:0007669"/>
    <property type="project" value="UniProtKB-KW"/>
</dbReference>
<comment type="cofactor">
    <cofactor evidence="1">
        <name>Zn(2+)</name>
        <dbReference type="ChEBI" id="CHEBI:29105"/>
    </cofactor>
</comment>
<feature type="region of interest" description="Disordered" evidence="12">
    <location>
        <begin position="421"/>
        <end position="446"/>
    </location>
</feature>
<keyword evidence="8" id="KW-0862">Zinc</keyword>
<sequence>MSLVSGPGRAAGMASMPDEMHLFVDKHVRYIQSLDTRKDELEYWLTEHLRLNGLYWGLTALHLLGHPDALPRTTILDFVFSCMHDNGGLGAAPGHDAHMLYTVSGVQILATLDAFGDLEDRIPGGRLKIGKFIADLQHRETGTFAGDEWGEQDTRFLYGALNALSLMGLLELVDVEKAAQYVDSCANFDGGYGTSPGAESHSGQVFTCVGALTIAGRLDLVNQEKLGAWLSERQLKNGGLNGRPEKKEDVCYSWWVMSSMAMLDKLHWIDGQKLTNFILQCQDPELGGLADRPGDMVDVFHTVFGIAGLSLLKYPGLEEVDPVYCMPRSVTRRCLGVETQSGRKASGMASIPLHCNICPKKPSFSDVSHLLTHIASKGHLSNYYKVKVRSTHEEASRRLVETYDQWYAEWAVEELMSERMNQKDKRRTRARTTSRPVPTPPLKIEAPVPRPVRRAAASNLLDPRLSGQQHAMIKLEHSPSPTPQANGPVLRNRNTFAPHMQYWPTESRASSRSYTNQDYDTSSEYSDPSERRRPYRYTAAAKYAIEDESAEVLDPTAVSESTKLKGVYWPGMDIFDSATPEMRRKRNQKKDSSVVEQLELNSQEVEATELIFTPLGTFKRQRRISCSESDEDDETEIKAESPQPVRRRPALANLDANATRRSTRQSKRPVFPFLSRNQYDEDRGPSGYHHSHNNYAPKRKRFEVFQDNDDVPFSQPSSMNYLTSGFTHQASPSPAPVFTSYKSFNDPFQYENKENILPPFHQTGYSNFDGQQSNGYQYPTYSYGIGPDQQAFQYTSHLYNTTSAYHQHDQDDDDQRTITAPPSPSTS</sequence>
<proteinExistence type="inferred from homology"/>
<feature type="domain" description="Prenyltransferase alpha-alpha toroid" evidence="13">
    <location>
        <begin position="22"/>
        <end position="326"/>
    </location>
</feature>
<keyword evidence="15" id="KW-1185">Reference proteome</keyword>
<evidence type="ECO:0000256" key="3">
    <source>
        <dbReference type="ARBA" id="ARBA00012656"/>
    </source>
</evidence>
<comment type="catalytic activity">
    <reaction evidence="11">
        <text>geranylgeranyl diphosphate + L-cysteinyl-[protein] = S-geranylgeranyl-L-cysteinyl-[protein] + diphosphate</text>
        <dbReference type="Rhea" id="RHEA:21240"/>
        <dbReference type="Rhea" id="RHEA-COMP:10131"/>
        <dbReference type="Rhea" id="RHEA-COMP:11537"/>
        <dbReference type="ChEBI" id="CHEBI:29950"/>
        <dbReference type="ChEBI" id="CHEBI:33019"/>
        <dbReference type="ChEBI" id="CHEBI:57533"/>
        <dbReference type="ChEBI" id="CHEBI:86021"/>
        <dbReference type="EC" id="2.5.1.60"/>
    </reaction>
</comment>
<dbReference type="InterPro" id="IPR045089">
    <property type="entry name" value="PGGT1B-like"/>
</dbReference>
<evidence type="ECO:0000256" key="2">
    <source>
        <dbReference type="ARBA" id="ARBA00010497"/>
    </source>
</evidence>
<dbReference type="InterPro" id="IPR001330">
    <property type="entry name" value="Prenyltrans"/>
</dbReference>
<dbReference type="EC" id="2.5.1.60" evidence="3"/>
<feature type="region of interest" description="Disordered" evidence="12">
    <location>
        <begin position="803"/>
        <end position="827"/>
    </location>
</feature>
<dbReference type="CDD" id="cd02894">
    <property type="entry name" value="GGTase-II"/>
    <property type="match status" value="1"/>
</dbReference>
<feature type="compositionally biased region" description="Polar residues" evidence="12">
    <location>
        <begin position="507"/>
        <end position="526"/>
    </location>
</feature>
<organism evidence="14 15">
    <name type="scientific">Alternaria burnsii</name>
    <dbReference type="NCBI Taxonomy" id="1187904"/>
    <lineage>
        <taxon>Eukaryota</taxon>
        <taxon>Fungi</taxon>
        <taxon>Dikarya</taxon>
        <taxon>Ascomycota</taxon>
        <taxon>Pezizomycotina</taxon>
        <taxon>Dothideomycetes</taxon>
        <taxon>Pleosporomycetidae</taxon>
        <taxon>Pleosporales</taxon>
        <taxon>Pleosporineae</taxon>
        <taxon>Pleosporaceae</taxon>
        <taxon>Alternaria</taxon>
        <taxon>Alternaria sect. Alternaria</taxon>
    </lineage>
</organism>
<dbReference type="SUPFAM" id="SSF48239">
    <property type="entry name" value="Terpenoid cyclases/Protein prenyltransferases"/>
    <property type="match status" value="1"/>
</dbReference>
<comment type="similarity">
    <text evidence="2">Belongs to the protein prenyltransferase subunit beta family.</text>
</comment>
<keyword evidence="4" id="KW-0637">Prenyltransferase</keyword>
<accession>A0A8H7B2R0</accession>
<gene>
    <name evidence="14" type="ORF">GT037_007699</name>
</gene>
<evidence type="ECO:0000259" key="13">
    <source>
        <dbReference type="Pfam" id="PF00432"/>
    </source>
</evidence>
<keyword evidence="5" id="KW-0808">Transferase</keyword>
<dbReference type="AlphaFoldDB" id="A0A8H7B2R0"/>
<dbReference type="GO" id="GO:0005968">
    <property type="term" value="C:Rab-protein geranylgeranyltransferase complex"/>
    <property type="evidence" value="ECO:0007669"/>
    <property type="project" value="TreeGrafter"/>
</dbReference>
<dbReference type="Proteomes" id="UP000596902">
    <property type="component" value="Unassembled WGS sequence"/>
</dbReference>
<dbReference type="Pfam" id="PF00432">
    <property type="entry name" value="Prenyltrans"/>
    <property type="match status" value="1"/>
</dbReference>
<comment type="caution">
    <text evidence="14">The sequence shown here is derived from an EMBL/GenBank/DDBJ whole genome shotgun (WGS) entry which is preliminary data.</text>
</comment>
<evidence type="ECO:0000256" key="4">
    <source>
        <dbReference type="ARBA" id="ARBA00022602"/>
    </source>
</evidence>
<name>A0A8H7B2R0_9PLEO</name>
<dbReference type="EMBL" id="JAAABM010000011">
    <property type="protein sequence ID" value="KAF7673933.1"/>
    <property type="molecule type" value="Genomic_DNA"/>
</dbReference>
<dbReference type="GO" id="GO:0004663">
    <property type="term" value="F:Rab geranylgeranyltransferase activity"/>
    <property type="evidence" value="ECO:0007669"/>
    <property type="project" value="UniProtKB-EC"/>
</dbReference>
<feature type="region of interest" description="Disordered" evidence="12">
    <location>
        <begin position="624"/>
        <end position="694"/>
    </location>
</feature>
<keyword evidence="6" id="KW-0479">Metal-binding</keyword>
<evidence type="ECO:0000256" key="9">
    <source>
        <dbReference type="ARBA" id="ARBA00030816"/>
    </source>
</evidence>
<dbReference type="FunFam" id="1.50.10.20:FF:000009">
    <property type="entry name" value="Geranylgeranyl transferase type-2 subunit beta"/>
    <property type="match status" value="1"/>
</dbReference>
<evidence type="ECO:0000256" key="7">
    <source>
        <dbReference type="ARBA" id="ARBA00022737"/>
    </source>
</evidence>
<evidence type="ECO:0000256" key="1">
    <source>
        <dbReference type="ARBA" id="ARBA00001947"/>
    </source>
</evidence>
<dbReference type="GeneID" id="62205924"/>
<evidence type="ECO:0000256" key="12">
    <source>
        <dbReference type="SAM" id="MobiDB-lite"/>
    </source>
</evidence>
<dbReference type="Gene3D" id="1.50.10.20">
    <property type="match status" value="1"/>
</dbReference>
<evidence type="ECO:0000256" key="10">
    <source>
        <dbReference type="ARBA" id="ARBA00032766"/>
    </source>
</evidence>